<dbReference type="InterPro" id="IPR023346">
    <property type="entry name" value="Lysozyme-like_dom_sf"/>
</dbReference>
<protein>
    <recommendedName>
        <fullName evidence="1">Transglycosylase SLT domain-containing protein</fullName>
    </recommendedName>
</protein>
<name>A0ABY6GK56_9PROT</name>
<dbReference type="RefSeq" id="WP_319806990.1">
    <property type="nucleotide sequence ID" value="NZ_CP107052.1"/>
</dbReference>
<dbReference type="EMBL" id="CP107052">
    <property type="protein sequence ID" value="UYH51396.1"/>
    <property type="molecule type" value="Genomic_DNA"/>
</dbReference>
<keyword evidence="3" id="KW-1185">Reference proteome</keyword>
<dbReference type="Pfam" id="PF19489">
    <property type="entry name" value="SLT_4"/>
    <property type="match status" value="1"/>
</dbReference>
<sequence>MPSPPSHPENICAIFKEKRSWYRAAIRQEKKSGVPLNVPMAIIHQESGFHSNLHTQRTYFLWVIPWGHITSAYGYPQAQNGAWADYERVNDTSGSREDFEDSLKFINWYVTETRRINHVPVYDARRQYLAYHEGWGGYQKGTYRRKSWLVRVAGTVGRRAARYRRQFAQCRESLKVHGFWSWLF</sequence>
<evidence type="ECO:0000259" key="1">
    <source>
        <dbReference type="Pfam" id="PF19489"/>
    </source>
</evidence>
<evidence type="ECO:0000313" key="3">
    <source>
        <dbReference type="Proteomes" id="UP001163831"/>
    </source>
</evidence>
<evidence type="ECO:0000313" key="2">
    <source>
        <dbReference type="EMBL" id="UYH51396.1"/>
    </source>
</evidence>
<accession>A0ABY6GK56</accession>
<dbReference type="Proteomes" id="UP001163831">
    <property type="component" value="Chromosome"/>
</dbReference>
<dbReference type="SUPFAM" id="SSF53955">
    <property type="entry name" value="Lysozyme-like"/>
    <property type="match status" value="1"/>
</dbReference>
<dbReference type="Gene3D" id="1.10.530.10">
    <property type="match status" value="1"/>
</dbReference>
<dbReference type="InterPro" id="IPR045795">
    <property type="entry name" value="SLT_4"/>
</dbReference>
<organism evidence="2 3">
    <name type="scientific">Candidatus Kirkpatrickella diaphorinae</name>
    <dbReference type="NCBI Taxonomy" id="2984322"/>
    <lineage>
        <taxon>Bacteria</taxon>
        <taxon>Pseudomonadati</taxon>
        <taxon>Pseudomonadota</taxon>
        <taxon>Alphaproteobacteria</taxon>
        <taxon>Acetobacterales</taxon>
        <taxon>Acetobacteraceae</taxon>
        <taxon>Candidatus Kirkpatrickella</taxon>
    </lineage>
</organism>
<gene>
    <name evidence="2" type="ORF">N5W20_00490</name>
</gene>
<feature type="domain" description="Transglycosylase SLT" evidence="1">
    <location>
        <begin position="3"/>
        <end position="170"/>
    </location>
</feature>
<reference evidence="2" key="1">
    <citation type="submission" date="2022-10" db="EMBL/GenBank/DDBJ databases">
        <title>Candidatus Kirkpatrella diaphorinas gen. nov., sp. nov., an uncultured endosymbiont identified in a population of Diaphorina citri from Hawaii.</title>
        <authorList>
            <person name="Henry E.M."/>
            <person name="Carlson C.R."/>
            <person name="Kuo Y.-W."/>
        </authorList>
    </citation>
    <scope>NUCLEOTIDE SEQUENCE</scope>
    <source>
        <strain evidence="2">CADCRV1</strain>
    </source>
</reference>
<proteinExistence type="predicted"/>